<evidence type="ECO:0000313" key="3">
    <source>
        <dbReference type="Proteomes" id="UP000266183"/>
    </source>
</evidence>
<dbReference type="OrthoDB" id="9814627at2"/>
<dbReference type="Proteomes" id="UP000266183">
    <property type="component" value="Chromosome"/>
</dbReference>
<feature type="chain" id="PRO_5017257618" description="RHS repeat protein" evidence="1">
    <location>
        <begin position="22"/>
        <end position="1215"/>
    </location>
</feature>
<dbReference type="AlphaFoldDB" id="A0A385SRI5"/>
<gene>
    <name evidence="2" type="ORF">D4L85_24065</name>
</gene>
<keyword evidence="3" id="KW-1185">Reference proteome</keyword>
<dbReference type="EMBL" id="CP032382">
    <property type="protein sequence ID" value="AYB33472.1"/>
    <property type="molecule type" value="Genomic_DNA"/>
</dbReference>
<keyword evidence="1" id="KW-0732">Signal</keyword>
<dbReference type="KEGG" id="chk:D4L85_24065"/>
<accession>A0A385SRI5</accession>
<evidence type="ECO:0000256" key="1">
    <source>
        <dbReference type="SAM" id="SignalP"/>
    </source>
</evidence>
<protein>
    <recommendedName>
        <fullName evidence="4">RHS repeat protein</fullName>
    </recommendedName>
</protein>
<evidence type="ECO:0000313" key="2">
    <source>
        <dbReference type="EMBL" id="AYB33472.1"/>
    </source>
</evidence>
<dbReference type="RefSeq" id="WP_119756706.1">
    <property type="nucleotide sequence ID" value="NZ_CP032382.1"/>
</dbReference>
<organism evidence="2 3">
    <name type="scientific">Chryseolinea soli</name>
    <dbReference type="NCBI Taxonomy" id="2321403"/>
    <lineage>
        <taxon>Bacteria</taxon>
        <taxon>Pseudomonadati</taxon>
        <taxon>Bacteroidota</taxon>
        <taxon>Cytophagia</taxon>
        <taxon>Cytophagales</taxon>
        <taxon>Fulvivirgaceae</taxon>
        <taxon>Chryseolinea</taxon>
    </lineage>
</organism>
<name>A0A385SRI5_9BACT</name>
<reference evidence="3" key="1">
    <citation type="submission" date="2018-09" db="EMBL/GenBank/DDBJ databases">
        <title>Chryseolinea sp. KIS68-18 isolated from soil.</title>
        <authorList>
            <person name="Weon H.-Y."/>
            <person name="Kwon S.-W."/>
            <person name="Lee S.A."/>
        </authorList>
    </citation>
    <scope>NUCLEOTIDE SEQUENCE [LARGE SCALE GENOMIC DNA]</scope>
    <source>
        <strain evidence="3">KIS68-18</strain>
    </source>
</reference>
<evidence type="ECO:0008006" key="4">
    <source>
        <dbReference type="Google" id="ProtNLM"/>
    </source>
</evidence>
<feature type="signal peptide" evidence="1">
    <location>
        <begin position="1"/>
        <end position="21"/>
    </location>
</feature>
<sequence>MKHIAYGAIAMLLAMVCPAFAQSQQEIVNRLIPHPFPPSPNVAALGKFGDYRASNYNGLPDISIPLYEIKNGSLSLPITLSYHASGIKPTDVASWVGTGWGISAGGQISASVQGKTDSEHYTTHPLNPNPTVCQNFYYLNRANKGVIDTEADIYMYSYPGGRMGKVMFLNTGTWVSESATSPNTLEPYLVPYAPISLKMVNAYKFEITDENGVLYRYGIDENGNNVTEGTTTYVGGQQFQATTAFHMTEMIAPNSKDKISFAYQPVGTSHSHDISYTYVVTDLCNSKDVAVNRIPCPIDNPIPQLTNIDSDVNQLGVSTITFKTGMVKFYLGETRKDVSNGLNTVQSPLKSLDHIDVFNLVDGSYVLLKTIRFEYNYFTDAAGAKAALKLDAVYIQDSGGKVIQRYKFGYKTTTFSWTAGATASLNARDLWGYYNGATQNTDLVMPRQLIVQRVFSGGTPETVNIGHAVNRTSNELLKQEGVLNRIDFPTGGYTTFEYESNKYAEAGTPVLAGGLRIKKITSSDGASAFPIVKTYRYGIAEDGIGYANFNPVRFNYNAEQQYLQWGYALEPGIQYRIQTFQSGTAYAADPFDSSPVGYDYVTEYTENNSAQRLGYTRYHYENVQNYVDQVVMMSSKSYNNSVGWQRGQLSGKVVADSLGKVVSSMTTDYALFHTTTDRYVSLAVHDYIPPLDLISRDPALQFAYCYNEVGEAVSPDKFKFAKFTQSSGAKLPITQTEYVYDKNDATKFVKTITNLTYDPNNLQVTKSVATHSNGYEQRVTENIYPFQMAAVNESATSGNAKGVSMMKRKHMISQPLETITYLQKSDNSNQRIVSAQATTFRQNDSDTSFVVADKIYVWESEVDVPRTSYQPVTINAAKNGVTLDPNQKLRASFLSYDNNGNVQFVQKANDMPVSYLYGYNKSLPVAQVLNAQNTYYTTVQSNVQTRTSLAISPNSNNSNTVTQSYDINVAYAGTVYLKLSVNGAAVGYTTRMSYNGITGDNDIVLAKNGCSLTVVTMNNVAPGHYTVTVTLTASPDGTGAGVAPPNVGACGVIDYPTYTTVTTPHGVAEFVYESFEETSAANIVNNVAVAHSGNKYLNTDYTANWTKPNARDYWIDYWYLDTDSKWKYLQKTYTGSSSSSMFLTEGSAIDDVRIYPKDAQMTTYTYIPNTGTTSVMDPNGKMLFYEYDTFGRLKLTRDTNLNILKTYDYYYKIQP</sequence>
<proteinExistence type="predicted"/>